<protein>
    <submittedName>
        <fullName evidence="1">Uncharacterized protein</fullName>
    </submittedName>
</protein>
<dbReference type="EMBL" id="CAXITT010000311">
    <property type="protein sequence ID" value="CAL1538755.1"/>
    <property type="molecule type" value="Genomic_DNA"/>
</dbReference>
<organism evidence="1 2">
    <name type="scientific">Lymnaea stagnalis</name>
    <name type="common">Great pond snail</name>
    <name type="synonym">Helix stagnalis</name>
    <dbReference type="NCBI Taxonomy" id="6523"/>
    <lineage>
        <taxon>Eukaryota</taxon>
        <taxon>Metazoa</taxon>
        <taxon>Spiralia</taxon>
        <taxon>Lophotrochozoa</taxon>
        <taxon>Mollusca</taxon>
        <taxon>Gastropoda</taxon>
        <taxon>Heterobranchia</taxon>
        <taxon>Euthyneura</taxon>
        <taxon>Panpulmonata</taxon>
        <taxon>Hygrophila</taxon>
        <taxon>Lymnaeoidea</taxon>
        <taxon>Lymnaeidae</taxon>
        <taxon>Lymnaea</taxon>
    </lineage>
</organism>
<keyword evidence="2" id="KW-1185">Reference proteome</keyword>
<reference evidence="1 2" key="1">
    <citation type="submission" date="2024-04" db="EMBL/GenBank/DDBJ databases">
        <authorList>
            <consortium name="Genoscope - CEA"/>
            <person name="William W."/>
        </authorList>
    </citation>
    <scope>NUCLEOTIDE SEQUENCE [LARGE SCALE GENOMIC DNA]</scope>
</reference>
<sequence length="142" mass="15986">MDERGLCFVWRNCVFLPRIENKQLTVEWIQIQSPVNRSSSVTSDRSWGSGGCLELEAAELSQQMENDFDALQSPLEKILNTFSFSLDNINKAAEIIAVDYSFDAGSICNIPVILLQLKCESKSNDSQDCYKLSNKTLPELKT</sequence>
<dbReference type="Proteomes" id="UP001497497">
    <property type="component" value="Unassembled WGS sequence"/>
</dbReference>
<proteinExistence type="predicted"/>
<dbReference type="AlphaFoldDB" id="A0AAV2I274"/>
<accession>A0AAV2I274</accession>
<comment type="caution">
    <text evidence="1">The sequence shown here is derived from an EMBL/GenBank/DDBJ whole genome shotgun (WGS) entry which is preliminary data.</text>
</comment>
<name>A0AAV2I274_LYMST</name>
<feature type="non-terminal residue" evidence="1">
    <location>
        <position position="142"/>
    </location>
</feature>
<gene>
    <name evidence="1" type="ORF">GSLYS_00012576001</name>
</gene>
<evidence type="ECO:0000313" key="1">
    <source>
        <dbReference type="EMBL" id="CAL1538755.1"/>
    </source>
</evidence>
<evidence type="ECO:0000313" key="2">
    <source>
        <dbReference type="Proteomes" id="UP001497497"/>
    </source>
</evidence>